<keyword evidence="4" id="KW-1185">Reference proteome</keyword>
<evidence type="ECO:0000313" key="3">
    <source>
        <dbReference type="EMBL" id="KAL0491382.1"/>
    </source>
</evidence>
<dbReference type="Pfam" id="PF00059">
    <property type="entry name" value="Lectin_C"/>
    <property type="match status" value="1"/>
</dbReference>
<feature type="domain" description="C-type lectin" evidence="2">
    <location>
        <begin position="391"/>
        <end position="505"/>
    </location>
</feature>
<evidence type="ECO:0000313" key="4">
    <source>
        <dbReference type="Proteomes" id="UP001431209"/>
    </source>
</evidence>
<evidence type="ECO:0000259" key="2">
    <source>
        <dbReference type="PROSITE" id="PS50041"/>
    </source>
</evidence>
<dbReference type="PROSITE" id="PS50041">
    <property type="entry name" value="C_TYPE_LECTIN_2"/>
    <property type="match status" value="1"/>
</dbReference>
<organism evidence="3 4">
    <name type="scientific">Acrasis kona</name>
    <dbReference type="NCBI Taxonomy" id="1008807"/>
    <lineage>
        <taxon>Eukaryota</taxon>
        <taxon>Discoba</taxon>
        <taxon>Heterolobosea</taxon>
        <taxon>Tetramitia</taxon>
        <taxon>Eutetramitia</taxon>
        <taxon>Acrasidae</taxon>
        <taxon>Acrasis</taxon>
    </lineage>
</organism>
<name>A0AAW2ZQF9_9EUKA</name>
<dbReference type="InterPro" id="IPR001304">
    <property type="entry name" value="C-type_lectin-like"/>
</dbReference>
<dbReference type="EMBL" id="JAOPGA020001789">
    <property type="protein sequence ID" value="KAL0491382.1"/>
    <property type="molecule type" value="Genomic_DNA"/>
</dbReference>
<evidence type="ECO:0000256" key="1">
    <source>
        <dbReference type="SAM" id="MobiDB-lite"/>
    </source>
</evidence>
<comment type="caution">
    <text evidence="3">The sequence shown here is derived from an EMBL/GenBank/DDBJ whole genome shotgun (WGS) entry which is preliminary data.</text>
</comment>
<feature type="region of interest" description="Disordered" evidence="1">
    <location>
        <begin position="334"/>
        <end position="384"/>
    </location>
</feature>
<dbReference type="InterPro" id="IPR016186">
    <property type="entry name" value="C-type_lectin-like/link_sf"/>
</dbReference>
<gene>
    <name evidence="3" type="ORF">AKO1_009898</name>
</gene>
<sequence length="507" mass="56255">MKAVHIAYLILLVTLISIPGGYCKLYFITIFPNIDVQYYGSCYTGDSYDTRNIDLYISMDTSPINNLPRDFLQAVVQMNGFDCGNGGYLNLLNTQGTIADSSCSKSLTNLGPGIFVQSDSTCLAQFDATKYVRTVLQTGKPYVIQPFSSYFNYKIYGHTHWSEFNRQPTSGTASGTKLTVYFHDGSTPQEPIDPRYPNVIYGGADHYKRNDFCGTLNDYAAHTSDYVGISMPISTLSADMIESASIVVEGSSCYNFATIYFTVGYGRFEDFKCGEFNGYQYSTYTLEEYSCKATVDVTAMLKTAIAGNYSHIVARVRSNQQYTFPVGPITVAPTTIRPTTRAPTTTAAPTTIRPTTRAPTTAAPTTIKPTTRAPTTAAPTQKPCPSGYTRQDTYCYKLFTTASSWADASNSCRGQGGYLASIRTWQSNSWINSLVPDTTSEFWIGGYRLNNSAGFKWDDYREWAYTNFDTNQPSTRTNYNYVSFINGSGKWKTALSSDKKPYLCEVL</sequence>
<dbReference type="InterPro" id="IPR050111">
    <property type="entry name" value="C-type_lectin/snaclec_domain"/>
</dbReference>
<dbReference type="Gene3D" id="3.10.100.10">
    <property type="entry name" value="Mannose-Binding Protein A, subunit A"/>
    <property type="match status" value="1"/>
</dbReference>
<dbReference type="PANTHER" id="PTHR22803">
    <property type="entry name" value="MANNOSE, PHOSPHOLIPASE, LECTIN RECEPTOR RELATED"/>
    <property type="match status" value="1"/>
</dbReference>
<dbReference type="AlphaFoldDB" id="A0AAW2ZQF9"/>
<proteinExistence type="predicted"/>
<dbReference type="SUPFAM" id="SSF56436">
    <property type="entry name" value="C-type lectin-like"/>
    <property type="match status" value="1"/>
</dbReference>
<reference evidence="3 4" key="1">
    <citation type="submission" date="2024-03" db="EMBL/GenBank/DDBJ databases">
        <title>The Acrasis kona genome and developmental transcriptomes reveal deep origins of eukaryotic multicellular pathways.</title>
        <authorList>
            <person name="Sheikh S."/>
            <person name="Fu C.-J."/>
            <person name="Brown M.W."/>
            <person name="Baldauf S.L."/>
        </authorList>
    </citation>
    <scope>NUCLEOTIDE SEQUENCE [LARGE SCALE GENOMIC DNA]</scope>
    <source>
        <strain evidence="3 4">ATCC MYA-3509</strain>
    </source>
</reference>
<accession>A0AAW2ZQF9</accession>
<dbReference type="Proteomes" id="UP001431209">
    <property type="component" value="Unassembled WGS sequence"/>
</dbReference>
<feature type="compositionally biased region" description="Low complexity" evidence="1">
    <location>
        <begin position="334"/>
        <end position="380"/>
    </location>
</feature>
<dbReference type="InterPro" id="IPR016187">
    <property type="entry name" value="CTDL_fold"/>
</dbReference>
<dbReference type="SMART" id="SM00034">
    <property type="entry name" value="CLECT"/>
    <property type="match status" value="1"/>
</dbReference>
<protein>
    <submittedName>
        <fullName evidence="3">Galactose-specific lectin nattectin</fullName>
    </submittedName>
</protein>
<dbReference type="CDD" id="cd00037">
    <property type="entry name" value="CLECT"/>
    <property type="match status" value="1"/>
</dbReference>